<dbReference type="InterPro" id="IPR004504">
    <property type="entry name" value="DNA_repair_RadA"/>
</dbReference>
<keyword evidence="9 11" id="KW-0238">DNA-binding</keyword>
<keyword evidence="1 11" id="KW-0479">Metal-binding</keyword>
<evidence type="ECO:0000256" key="9">
    <source>
        <dbReference type="ARBA" id="ARBA00023125"/>
    </source>
</evidence>
<evidence type="ECO:0000256" key="6">
    <source>
        <dbReference type="ARBA" id="ARBA00022833"/>
    </source>
</evidence>
<dbReference type="CDD" id="cd01121">
    <property type="entry name" value="RadA_SMS_N"/>
    <property type="match status" value="1"/>
</dbReference>
<evidence type="ECO:0000256" key="8">
    <source>
        <dbReference type="ARBA" id="ARBA00023016"/>
    </source>
</evidence>
<feature type="domain" description="RecA family profile 1" evidence="15">
    <location>
        <begin position="67"/>
        <end position="217"/>
    </location>
</feature>
<evidence type="ECO:0000256" key="1">
    <source>
        <dbReference type="ARBA" id="ARBA00022723"/>
    </source>
</evidence>
<dbReference type="InterPro" id="IPR020568">
    <property type="entry name" value="Ribosomal_Su5_D2-typ_SF"/>
</dbReference>
<keyword evidence="10 11" id="KW-0234">DNA repair</keyword>
<evidence type="ECO:0000256" key="7">
    <source>
        <dbReference type="ARBA" id="ARBA00022840"/>
    </source>
</evidence>
<protein>
    <recommendedName>
        <fullName evidence="11 12">DNA repair protein RadA</fullName>
    </recommendedName>
</protein>
<dbReference type="FunFam" id="3.40.50.300:FF:000050">
    <property type="entry name" value="DNA repair protein RadA"/>
    <property type="match status" value="1"/>
</dbReference>
<keyword evidence="4 13" id="KW-0863">Zinc-finger</keyword>
<dbReference type="OrthoDB" id="9803906at2"/>
<dbReference type="InterPro" id="IPR027417">
    <property type="entry name" value="P-loop_NTPase"/>
</dbReference>
<gene>
    <name evidence="11 16" type="primary">radA</name>
    <name evidence="16" type="ORF">E2C06_16495</name>
</gene>
<dbReference type="InterPro" id="IPR014721">
    <property type="entry name" value="Ribsml_uS5_D2-typ_fold_subgr"/>
</dbReference>
<keyword evidence="7 11" id="KW-0067">ATP-binding</keyword>
<dbReference type="Pfam" id="PF13541">
    <property type="entry name" value="ChlI"/>
    <property type="match status" value="1"/>
</dbReference>
<feature type="region of interest" description="Disordered" evidence="14">
    <location>
        <begin position="465"/>
        <end position="487"/>
    </location>
</feature>
<dbReference type="GO" id="GO:0140664">
    <property type="term" value="F:ATP-dependent DNA damage sensor activity"/>
    <property type="evidence" value="ECO:0007669"/>
    <property type="project" value="InterPro"/>
</dbReference>
<keyword evidence="2 11" id="KW-0547">Nucleotide-binding</keyword>
<comment type="domain">
    <text evidence="11">The middle region has homology to RecA with ATPase motifs including the RadA KNRFG motif, while the C-terminus is homologous to Lon protease.</text>
</comment>
<comment type="function">
    <text evidence="11">Plays a role in repairing double-strand DNA breaks, probably involving stabilizing or processing branched DNA or blocked replication forks.</text>
</comment>
<evidence type="ECO:0000256" key="12">
    <source>
        <dbReference type="NCBIfam" id="TIGR00416"/>
    </source>
</evidence>
<dbReference type="Pfam" id="PF13481">
    <property type="entry name" value="AAA_25"/>
    <property type="match status" value="1"/>
</dbReference>
<keyword evidence="8 11" id="KW-0346">Stress response</keyword>
<feature type="short sequence motif" description="RadA KNRFG motif" evidence="11">
    <location>
        <begin position="254"/>
        <end position="258"/>
    </location>
</feature>
<dbReference type="PROSITE" id="PS50162">
    <property type="entry name" value="RECA_2"/>
    <property type="match status" value="1"/>
</dbReference>
<dbReference type="RefSeq" id="WP_133289705.1">
    <property type="nucleotide sequence ID" value="NZ_SMSJ01000020.1"/>
</dbReference>
<evidence type="ECO:0000256" key="13">
    <source>
        <dbReference type="RuleBase" id="RU003555"/>
    </source>
</evidence>
<feature type="binding site" evidence="11">
    <location>
        <begin position="96"/>
        <end position="103"/>
    </location>
    <ligand>
        <name>ATP</name>
        <dbReference type="ChEBI" id="CHEBI:30616"/>
    </ligand>
</feature>
<evidence type="ECO:0000313" key="16">
    <source>
        <dbReference type="EMBL" id="TDH61549.1"/>
    </source>
</evidence>
<evidence type="ECO:0000256" key="4">
    <source>
        <dbReference type="ARBA" id="ARBA00022771"/>
    </source>
</evidence>
<dbReference type="Gene3D" id="3.30.230.10">
    <property type="match status" value="1"/>
</dbReference>
<dbReference type="SUPFAM" id="SSF54211">
    <property type="entry name" value="Ribosomal protein S5 domain 2-like"/>
    <property type="match status" value="1"/>
</dbReference>
<dbReference type="InterPro" id="IPR003593">
    <property type="entry name" value="AAA+_ATPase"/>
</dbReference>
<dbReference type="InterPro" id="IPR020588">
    <property type="entry name" value="RecA_ATP-bd"/>
</dbReference>
<comment type="function">
    <text evidence="13">DNA-dependent ATPase involved in processing of recombination intermediates, plays a role in repairing DNA breaks. Stimulates the branch migration of RecA-mediated strand transfer reactions, allowing the 3' invading strand to extend heteroduplex DNA faster. Binds ssDNA in the presence of ADP but not other nucleotides, has ATPase activity that is stimulated by ssDNA and various branched DNA structures, but inhibited by SSB. Does not have RecA's homology-searching function.</text>
</comment>
<keyword evidence="17" id="KW-1185">Reference proteome</keyword>
<dbReference type="PANTHER" id="PTHR32472">
    <property type="entry name" value="DNA REPAIR PROTEIN RADA"/>
    <property type="match status" value="1"/>
</dbReference>
<dbReference type="Gene3D" id="3.40.50.300">
    <property type="entry name" value="P-loop containing nucleotide triphosphate hydrolases"/>
    <property type="match status" value="1"/>
</dbReference>
<evidence type="ECO:0000256" key="2">
    <source>
        <dbReference type="ARBA" id="ARBA00022741"/>
    </source>
</evidence>
<dbReference type="InterPro" id="IPR041166">
    <property type="entry name" value="Rubredoxin_2"/>
</dbReference>
<dbReference type="GO" id="GO:0005829">
    <property type="term" value="C:cytosol"/>
    <property type="evidence" value="ECO:0007669"/>
    <property type="project" value="TreeGrafter"/>
</dbReference>
<dbReference type="PRINTS" id="PR01874">
    <property type="entry name" value="DNAREPAIRADA"/>
</dbReference>
<evidence type="ECO:0000256" key="5">
    <source>
        <dbReference type="ARBA" id="ARBA00022801"/>
    </source>
</evidence>
<dbReference type="GO" id="GO:0005524">
    <property type="term" value="F:ATP binding"/>
    <property type="evidence" value="ECO:0007669"/>
    <property type="project" value="UniProtKB-UniRule"/>
</dbReference>
<dbReference type="GO" id="GO:0000725">
    <property type="term" value="P:recombinational repair"/>
    <property type="evidence" value="ECO:0007669"/>
    <property type="project" value="UniProtKB-UniRule"/>
</dbReference>
<dbReference type="Proteomes" id="UP000295096">
    <property type="component" value="Unassembled WGS sequence"/>
</dbReference>
<dbReference type="HAMAP" id="MF_01498">
    <property type="entry name" value="RadA_bact"/>
    <property type="match status" value="1"/>
</dbReference>
<organism evidence="16 17">
    <name type="scientific">Dankookia rubra</name>
    <dbReference type="NCBI Taxonomy" id="1442381"/>
    <lineage>
        <taxon>Bacteria</taxon>
        <taxon>Pseudomonadati</taxon>
        <taxon>Pseudomonadota</taxon>
        <taxon>Alphaproteobacteria</taxon>
        <taxon>Acetobacterales</taxon>
        <taxon>Roseomonadaceae</taxon>
        <taxon>Dankookia</taxon>
    </lineage>
</organism>
<evidence type="ECO:0000256" key="3">
    <source>
        <dbReference type="ARBA" id="ARBA00022763"/>
    </source>
</evidence>
<dbReference type="GO" id="GO:0016787">
    <property type="term" value="F:hydrolase activity"/>
    <property type="evidence" value="ECO:0007669"/>
    <property type="project" value="UniProtKB-KW"/>
</dbReference>
<keyword evidence="3 11" id="KW-0227">DNA damage</keyword>
<dbReference type="PANTHER" id="PTHR32472:SF10">
    <property type="entry name" value="DNA REPAIR PROTEIN RADA-LIKE PROTEIN"/>
    <property type="match status" value="1"/>
</dbReference>
<keyword evidence="5" id="KW-0378">Hydrolase</keyword>
<dbReference type="AlphaFoldDB" id="A0A4R5QFR7"/>
<keyword evidence="6 13" id="KW-0862">Zinc</keyword>
<dbReference type="GO" id="GO:0003684">
    <property type="term" value="F:damaged DNA binding"/>
    <property type="evidence" value="ECO:0007669"/>
    <property type="project" value="InterPro"/>
</dbReference>
<dbReference type="SUPFAM" id="SSF52540">
    <property type="entry name" value="P-loop containing nucleoside triphosphate hydrolases"/>
    <property type="match status" value="1"/>
</dbReference>
<evidence type="ECO:0000256" key="14">
    <source>
        <dbReference type="SAM" id="MobiDB-lite"/>
    </source>
</evidence>
<comment type="similarity">
    <text evidence="11 13">Belongs to the RecA family. RadA subfamily.</text>
</comment>
<dbReference type="EMBL" id="SMSJ01000020">
    <property type="protein sequence ID" value="TDH61549.1"/>
    <property type="molecule type" value="Genomic_DNA"/>
</dbReference>
<feature type="region of interest" description="Lon-protease-like" evidence="11">
    <location>
        <begin position="353"/>
        <end position="487"/>
    </location>
</feature>
<accession>A0A4R5QFR7</accession>
<dbReference type="GO" id="GO:0008270">
    <property type="term" value="F:zinc ion binding"/>
    <property type="evidence" value="ECO:0007669"/>
    <property type="project" value="UniProtKB-KW"/>
</dbReference>
<reference evidence="16 17" key="1">
    <citation type="journal article" date="2016" name="J. Microbiol.">
        <title>Dankookia rubra gen. nov., sp. nov., an alphaproteobacterium isolated from sediment of a shallow stream.</title>
        <authorList>
            <person name="Kim W.H."/>
            <person name="Kim D.H."/>
            <person name="Kang K."/>
            <person name="Ahn T.Y."/>
        </authorList>
    </citation>
    <scope>NUCLEOTIDE SEQUENCE [LARGE SCALE GENOMIC DNA]</scope>
    <source>
        <strain evidence="16 17">JCM30602</strain>
    </source>
</reference>
<evidence type="ECO:0000256" key="11">
    <source>
        <dbReference type="HAMAP-Rule" id="MF_01498"/>
    </source>
</evidence>
<comment type="caution">
    <text evidence="16">The sequence shown here is derived from an EMBL/GenBank/DDBJ whole genome shotgun (WGS) entry which is preliminary data.</text>
</comment>
<name>A0A4R5QFR7_9PROT</name>
<evidence type="ECO:0000313" key="17">
    <source>
        <dbReference type="Proteomes" id="UP000295096"/>
    </source>
</evidence>
<sequence>MAKDRNRFVCQACGAAAPKWQGKCDACGEWNTLQEELAPAARGPGPAAKAIGGRQIEFVGLEGSSAPPPRIPTGLPELDRVLGGGLVPASAVLVGGDPGIGKSTILLQAAARIASGGRRALYISGEEAVAQVRLRALRLGLEKAPLELAAASALRDIVASLEQESDAALVVIDSIQTMWLDALDSAPGTVAQVRTCAAELIRLAKSRGFALVLVGHVTKEGTLAGPRVLEHMVDATLYFEGDRGHQFRILRAVKNRFGATDEIGVFEMTERGLVEVPNPSALFLAERRGNVSGSAVFAGIEGTRPVLVEVQALLAPSTGGSPRRQVVGWDSGRLSMLMAVLEARCGLTLGQNDVYLNIAGGLRINEPAADLAVAAALVSAATDRPTDPGTVYFGEVGLSGEIRQVAQAEARLREAQKLGFAGAVLPRRLARGGRAPVALDGLRLSEIGHMADLVAPFAAKGAKAAARPEVAAEKPGRRAPVPAGAEA</sequence>
<dbReference type="SMART" id="SM00382">
    <property type="entry name" value="AAA"/>
    <property type="match status" value="1"/>
</dbReference>
<evidence type="ECO:0000256" key="10">
    <source>
        <dbReference type="ARBA" id="ARBA00023204"/>
    </source>
</evidence>
<dbReference type="Pfam" id="PF18073">
    <property type="entry name" value="Zn_ribbon_LapB"/>
    <property type="match status" value="1"/>
</dbReference>
<proteinExistence type="inferred from homology"/>
<evidence type="ECO:0000259" key="15">
    <source>
        <dbReference type="PROSITE" id="PS50162"/>
    </source>
</evidence>
<dbReference type="NCBIfam" id="TIGR00416">
    <property type="entry name" value="sms"/>
    <property type="match status" value="1"/>
</dbReference>